<reference evidence="20 21" key="1">
    <citation type="submission" date="2019-03" db="EMBL/GenBank/DDBJ databases">
        <title>Genomic Encyclopedia of Type Strains, Phase IV (KMG-IV): sequencing the most valuable type-strain genomes for metagenomic binning, comparative biology and taxonomic classification.</title>
        <authorList>
            <person name="Goeker M."/>
        </authorList>
    </citation>
    <scope>NUCLEOTIDE SEQUENCE [LARGE SCALE GENOMIC DNA]</scope>
    <source>
        <strain evidence="20 21">DSM 46831</strain>
    </source>
</reference>
<dbReference type="GO" id="GO:0000287">
    <property type="term" value="F:magnesium ion binding"/>
    <property type="evidence" value="ECO:0007669"/>
    <property type="project" value="UniProtKB-UniRule"/>
</dbReference>
<proteinExistence type="inferred from homology"/>
<comment type="subcellular location">
    <subcellularLocation>
        <location evidence="15 16">Cytoplasm</location>
    </subcellularLocation>
</comment>
<dbReference type="InterPro" id="IPR000713">
    <property type="entry name" value="Mur_ligase_N"/>
</dbReference>
<dbReference type="EC" id="6.3.2.13" evidence="10 15"/>
<keyword evidence="15" id="KW-0547">Nucleotide-binding</keyword>
<evidence type="ECO:0000256" key="3">
    <source>
        <dbReference type="ARBA" id="ARBA00022618"/>
    </source>
</evidence>
<dbReference type="NCBIfam" id="NF001126">
    <property type="entry name" value="PRK00139.1-4"/>
    <property type="match status" value="1"/>
</dbReference>
<dbReference type="NCBIfam" id="TIGR01085">
    <property type="entry name" value="murE"/>
    <property type="match status" value="1"/>
</dbReference>
<feature type="binding site" evidence="15">
    <location>
        <position position="30"/>
    </location>
    <ligand>
        <name>UDP-N-acetyl-alpha-D-muramoyl-L-alanyl-D-glutamate</name>
        <dbReference type="ChEBI" id="CHEBI:83900"/>
    </ligand>
</feature>
<evidence type="ECO:0000259" key="18">
    <source>
        <dbReference type="Pfam" id="PF02875"/>
    </source>
</evidence>
<dbReference type="RefSeq" id="WP_131847533.1">
    <property type="nucleotide sequence ID" value="NZ_SLXV01000002.1"/>
</dbReference>
<dbReference type="Pfam" id="PF02875">
    <property type="entry name" value="Mur_ligase_C"/>
    <property type="match status" value="1"/>
</dbReference>
<feature type="domain" description="Mur ligase C-terminal" evidence="18">
    <location>
        <begin position="338"/>
        <end position="466"/>
    </location>
</feature>
<comment type="caution">
    <text evidence="20">The sequence shown here is derived from an EMBL/GenBank/DDBJ whole genome shotgun (WGS) entry which is preliminary data.</text>
</comment>
<dbReference type="OrthoDB" id="9800958at2"/>
<keyword evidence="15" id="KW-0963">Cytoplasm</keyword>
<evidence type="ECO:0000256" key="12">
    <source>
        <dbReference type="ARBA" id="ARBA00075482"/>
    </source>
</evidence>
<comment type="similarity">
    <text evidence="2 15">Belongs to the MurCDEF family. MurE subfamily.</text>
</comment>
<evidence type="ECO:0000256" key="13">
    <source>
        <dbReference type="ARBA" id="ARBA00076158"/>
    </source>
</evidence>
<feature type="domain" description="Mur ligase central" evidence="19">
    <location>
        <begin position="108"/>
        <end position="315"/>
    </location>
</feature>
<keyword evidence="21" id="KW-1185">Reference proteome</keyword>
<keyword evidence="6 15" id="KW-0131">Cell cycle</keyword>
<evidence type="ECO:0000256" key="6">
    <source>
        <dbReference type="ARBA" id="ARBA00023306"/>
    </source>
</evidence>
<dbReference type="PANTHER" id="PTHR23135:SF4">
    <property type="entry name" value="UDP-N-ACETYLMURAMOYL-L-ALANYL-D-GLUTAMATE--2,6-DIAMINOPIMELATE LIGASE MURE HOMOLOG, CHLOROPLASTIC"/>
    <property type="match status" value="1"/>
</dbReference>
<dbReference type="GO" id="GO:0008765">
    <property type="term" value="F:UDP-N-acetylmuramoylalanyl-D-glutamate-2,6-diaminopimelate ligase activity"/>
    <property type="evidence" value="ECO:0007669"/>
    <property type="project" value="UniProtKB-UniRule"/>
</dbReference>
<evidence type="ECO:0000259" key="19">
    <source>
        <dbReference type="Pfam" id="PF08245"/>
    </source>
</evidence>
<dbReference type="PANTHER" id="PTHR23135">
    <property type="entry name" value="MUR LIGASE FAMILY MEMBER"/>
    <property type="match status" value="1"/>
</dbReference>
<dbReference type="HAMAP" id="MF_00208">
    <property type="entry name" value="MurE"/>
    <property type="match status" value="1"/>
</dbReference>
<keyword evidence="4 15" id="KW-0133">Cell shape</keyword>
<dbReference type="GO" id="GO:0071555">
    <property type="term" value="P:cell wall organization"/>
    <property type="evidence" value="ECO:0007669"/>
    <property type="project" value="UniProtKB-KW"/>
</dbReference>
<dbReference type="SUPFAM" id="SSF53244">
    <property type="entry name" value="MurD-like peptide ligases, peptide-binding domain"/>
    <property type="match status" value="1"/>
</dbReference>
<dbReference type="Proteomes" id="UP000294746">
    <property type="component" value="Unassembled WGS sequence"/>
</dbReference>
<dbReference type="Gene3D" id="3.40.1390.10">
    <property type="entry name" value="MurE/MurF, N-terminal domain"/>
    <property type="match status" value="1"/>
</dbReference>
<evidence type="ECO:0000256" key="5">
    <source>
        <dbReference type="ARBA" id="ARBA00022984"/>
    </source>
</evidence>
<protein>
    <recommendedName>
        <fullName evidence="11 15">UDP-N-acetylmuramoyl-L-alanyl-D-glutamate--2,6-diaminopimelate ligase</fullName>
        <ecNumber evidence="10 15">6.3.2.13</ecNumber>
    </recommendedName>
    <alternativeName>
        <fullName evidence="12 15">Meso-A2pm-adding enzyme</fullName>
    </alternativeName>
    <alternativeName>
        <fullName evidence="13 15">Meso-diaminopimelate-adding enzyme</fullName>
    </alternativeName>
    <alternativeName>
        <fullName evidence="14 15">UDP-MurNAc-L-Ala-D-Glu:meso-diaminopimelate ligase</fullName>
    </alternativeName>
    <alternativeName>
        <fullName evidence="15">UDP-MurNAc-tripeptide synthetase</fullName>
    </alternativeName>
    <alternativeName>
        <fullName evidence="15">UDP-N-acetylmuramyl-tripeptide synthetase</fullName>
    </alternativeName>
</protein>
<feature type="binding site" evidence="15">
    <location>
        <position position="151"/>
    </location>
    <ligand>
        <name>UDP-N-acetyl-alpha-D-muramoyl-L-alanyl-D-glutamate</name>
        <dbReference type="ChEBI" id="CHEBI:83900"/>
    </ligand>
</feature>
<dbReference type="UniPathway" id="UPA00219"/>
<feature type="binding site" evidence="15">
    <location>
        <position position="187"/>
    </location>
    <ligand>
        <name>UDP-N-acetyl-alpha-D-muramoyl-L-alanyl-D-glutamate</name>
        <dbReference type="ChEBI" id="CHEBI:83900"/>
    </ligand>
</feature>
<dbReference type="InterPro" id="IPR035911">
    <property type="entry name" value="MurE/MurF_N"/>
</dbReference>
<dbReference type="GO" id="GO:0005737">
    <property type="term" value="C:cytoplasm"/>
    <property type="evidence" value="ECO:0007669"/>
    <property type="project" value="UniProtKB-SubCell"/>
</dbReference>
<feature type="binding site" evidence="15">
    <location>
        <position position="185"/>
    </location>
    <ligand>
        <name>UDP-N-acetyl-alpha-D-muramoyl-L-alanyl-D-glutamate</name>
        <dbReference type="ChEBI" id="CHEBI:83900"/>
    </ligand>
</feature>
<evidence type="ECO:0000256" key="15">
    <source>
        <dbReference type="HAMAP-Rule" id="MF_00208"/>
    </source>
</evidence>
<dbReference type="InterPro" id="IPR036615">
    <property type="entry name" value="Mur_ligase_C_dom_sf"/>
</dbReference>
<comment type="catalytic activity">
    <reaction evidence="8 15">
        <text>UDP-N-acetyl-alpha-D-muramoyl-L-alanyl-D-glutamate + meso-2,6-diaminopimelate + ATP = UDP-N-acetyl-alpha-D-muramoyl-L-alanyl-gamma-D-glutamyl-meso-2,6-diaminopimelate + ADP + phosphate + H(+)</text>
        <dbReference type="Rhea" id="RHEA:23676"/>
        <dbReference type="ChEBI" id="CHEBI:15378"/>
        <dbReference type="ChEBI" id="CHEBI:30616"/>
        <dbReference type="ChEBI" id="CHEBI:43474"/>
        <dbReference type="ChEBI" id="CHEBI:57791"/>
        <dbReference type="ChEBI" id="CHEBI:83900"/>
        <dbReference type="ChEBI" id="CHEBI:83905"/>
        <dbReference type="ChEBI" id="CHEBI:456216"/>
        <dbReference type="EC" id="6.3.2.13"/>
    </reaction>
</comment>
<feature type="short sequence motif" description="Meso-diaminopimelate recognition motif" evidence="15">
    <location>
        <begin position="411"/>
        <end position="414"/>
    </location>
</feature>
<comment type="PTM">
    <text evidence="15">Carboxylation is probably crucial for Mg(2+) binding and, consequently, for the gamma-phosphate positioning of ATP.</text>
</comment>
<evidence type="ECO:0000256" key="2">
    <source>
        <dbReference type="ARBA" id="ARBA00005898"/>
    </source>
</evidence>
<dbReference type="FunFam" id="3.90.190.20:FF:000006">
    <property type="entry name" value="UDP-N-acetylmuramoyl-L-alanyl-D-glutamate--2,6-diaminopimelate ligase"/>
    <property type="match status" value="1"/>
</dbReference>
<name>A0A4R2SG55_9BACL</name>
<sequence length="495" mass="54757">MILQNVTQSLLLKQVFGDLAVEISGVEMDSRQVKPGSLFIAIRGFTVDGHRYISQAVQRGAAAVLVEEMVEVPSHVTVVQVPDTRRAMAIVADIFYGHPTHELKLIGITGTNGKTTTSTLLQHLFLDHEKKSGIIGTIGMKIGDRELPTSNTTPEILELQKSFRMMRDEGCEYSFIEVSSHALDQGRTRGCKFHIGVFTNLTQDHLDYHETMEQYREAKGLLFNQLGNQYLASADEQCYAVLNADDPASSYYARITPAQVVTYGIDHPADVKASNIRITPQGTSFDLHTFRGNGSVNIKLMGKFNVLNMLAAISVGLIEALPLEQIISSLEQIPGVDGRFEPVHAGQDFTVVVDYAHTPDSLENALKTVKEFAQKRVITLVGCGGDRDRTKRPLMAKIAADYSDLAIYTSDNPRTEQPEAILEDMLSGVQSVPTEKIHTIVDRAEAIRYAIQHVQSGDVILIAGKGHETYQEINGVKNDFDDRVIARQFMLEDLK</sequence>
<dbReference type="SUPFAM" id="SSF63418">
    <property type="entry name" value="MurE/MurF N-terminal domain"/>
    <property type="match status" value="1"/>
</dbReference>
<feature type="binding site" evidence="15">
    <location>
        <position position="179"/>
    </location>
    <ligand>
        <name>UDP-N-acetyl-alpha-D-muramoyl-L-alanyl-D-glutamate</name>
        <dbReference type="ChEBI" id="CHEBI:83900"/>
    </ligand>
</feature>
<evidence type="ECO:0000256" key="10">
    <source>
        <dbReference type="ARBA" id="ARBA00066633"/>
    </source>
</evidence>
<feature type="binding site" evidence="15">
    <location>
        <begin position="110"/>
        <end position="116"/>
    </location>
    <ligand>
        <name>ATP</name>
        <dbReference type="ChEBI" id="CHEBI:30616"/>
    </ligand>
</feature>
<feature type="modified residue" description="N6-carboxylysine" evidence="15">
    <location>
        <position position="219"/>
    </location>
</feature>
<accession>A0A4R2SG55</accession>
<evidence type="ECO:0000256" key="14">
    <source>
        <dbReference type="ARBA" id="ARBA00081560"/>
    </source>
</evidence>
<evidence type="ECO:0000256" key="7">
    <source>
        <dbReference type="ARBA" id="ARBA00023316"/>
    </source>
</evidence>
<evidence type="ECO:0000259" key="17">
    <source>
        <dbReference type="Pfam" id="PF01225"/>
    </source>
</evidence>
<dbReference type="GO" id="GO:0005524">
    <property type="term" value="F:ATP binding"/>
    <property type="evidence" value="ECO:0007669"/>
    <property type="project" value="UniProtKB-UniRule"/>
</dbReference>
<evidence type="ECO:0000256" key="9">
    <source>
        <dbReference type="ARBA" id="ARBA00056782"/>
    </source>
</evidence>
<comment type="pathway">
    <text evidence="1 15 16">Cell wall biogenesis; peptidoglycan biosynthesis.</text>
</comment>
<keyword evidence="3 15" id="KW-0132">Cell division</keyword>
<comment type="function">
    <text evidence="9 15">Catalyzes the addition of meso-diaminopimelic acid to the nucleotide precursor UDP-N-acetylmuramoyl-L-alanyl-D-glutamate (UMAG) in the biosynthesis of bacterial cell-wall peptidoglycan.</text>
</comment>
<organism evidence="20 21">
    <name type="scientific">Baia soyae</name>
    <dbReference type="NCBI Taxonomy" id="1544746"/>
    <lineage>
        <taxon>Bacteria</taxon>
        <taxon>Bacillati</taxon>
        <taxon>Bacillota</taxon>
        <taxon>Bacilli</taxon>
        <taxon>Bacillales</taxon>
        <taxon>Thermoactinomycetaceae</taxon>
        <taxon>Baia</taxon>
    </lineage>
</organism>
<dbReference type="GO" id="GO:0051301">
    <property type="term" value="P:cell division"/>
    <property type="evidence" value="ECO:0007669"/>
    <property type="project" value="UniProtKB-KW"/>
</dbReference>
<dbReference type="GO" id="GO:0009252">
    <property type="term" value="P:peptidoglycan biosynthetic process"/>
    <property type="evidence" value="ECO:0007669"/>
    <property type="project" value="UniProtKB-UniRule"/>
</dbReference>
<dbReference type="GO" id="GO:0008360">
    <property type="term" value="P:regulation of cell shape"/>
    <property type="evidence" value="ECO:0007669"/>
    <property type="project" value="UniProtKB-KW"/>
</dbReference>
<keyword evidence="15 20" id="KW-0436">Ligase</keyword>
<dbReference type="SUPFAM" id="SSF53623">
    <property type="entry name" value="MurD-like peptide ligases, catalytic domain"/>
    <property type="match status" value="1"/>
</dbReference>
<dbReference type="InterPro" id="IPR004101">
    <property type="entry name" value="Mur_ligase_C"/>
</dbReference>
<evidence type="ECO:0000256" key="8">
    <source>
        <dbReference type="ARBA" id="ARBA00050251"/>
    </source>
</evidence>
<evidence type="ECO:0000256" key="16">
    <source>
        <dbReference type="RuleBase" id="RU004135"/>
    </source>
</evidence>
<evidence type="ECO:0000313" key="20">
    <source>
        <dbReference type="EMBL" id="TCP70430.1"/>
    </source>
</evidence>
<dbReference type="InterPro" id="IPR036565">
    <property type="entry name" value="Mur-like_cat_sf"/>
</dbReference>
<dbReference type="Pfam" id="PF08245">
    <property type="entry name" value="Mur_ligase_M"/>
    <property type="match status" value="1"/>
</dbReference>
<dbReference type="AlphaFoldDB" id="A0A4R2SG55"/>
<evidence type="ECO:0000256" key="1">
    <source>
        <dbReference type="ARBA" id="ARBA00004752"/>
    </source>
</evidence>
<feature type="binding site" evidence="15">
    <location>
        <position position="387"/>
    </location>
    <ligand>
        <name>meso-2,6-diaminopimelate</name>
        <dbReference type="ChEBI" id="CHEBI:57791"/>
    </ligand>
</feature>
<evidence type="ECO:0000256" key="4">
    <source>
        <dbReference type="ARBA" id="ARBA00022960"/>
    </source>
</evidence>
<feature type="domain" description="Mur ligase N-terminal catalytic" evidence="17">
    <location>
        <begin position="22"/>
        <end position="96"/>
    </location>
</feature>
<feature type="binding site" evidence="15">
    <location>
        <begin position="152"/>
        <end position="153"/>
    </location>
    <ligand>
        <name>UDP-N-acetyl-alpha-D-muramoyl-L-alanyl-D-glutamate</name>
        <dbReference type="ChEBI" id="CHEBI:83900"/>
    </ligand>
</feature>
<feature type="binding site" evidence="15">
    <location>
        <begin position="411"/>
        <end position="414"/>
    </location>
    <ligand>
        <name>meso-2,6-diaminopimelate</name>
        <dbReference type="ChEBI" id="CHEBI:57791"/>
    </ligand>
</feature>
<comment type="caution">
    <text evidence="15">Lacks conserved residue(s) required for the propagation of feature annotation.</text>
</comment>
<dbReference type="Gene3D" id="3.40.1190.10">
    <property type="entry name" value="Mur-like, catalytic domain"/>
    <property type="match status" value="1"/>
</dbReference>
<evidence type="ECO:0000313" key="21">
    <source>
        <dbReference type="Proteomes" id="UP000294746"/>
    </source>
</evidence>
<feature type="binding site" evidence="15">
    <location>
        <position position="468"/>
    </location>
    <ligand>
        <name>meso-2,6-diaminopimelate</name>
        <dbReference type="ChEBI" id="CHEBI:57791"/>
    </ligand>
</feature>
<comment type="cofactor">
    <cofactor evidence="15">
        <name>Mg(2+)</name>
        <dbReference type="ChEBI" id="CHEBI:18420"/>
    </cofactor>
</comment>
<dbReference type="InterPro" id="IPR013221">
    <property type="entry name" value="Mur_ligase_cen"/>
</dbReference>
<dbReference type="EMBL" id="SLXV01000002">
    <property type="protein sequence ID" value="TCP70430.1"/>
    <property type="molecule type" value="Genomic_DNA"/>
</dbReference>
<gene>
    <name evidence="15" type="primary">murE</name>
    <name evidence="20" type="ORF">EDD57_10272</name>
</gene>
<feature type="binding site" evidence="15">
    <location>
        <position position="464"/>
    </location>
    <ligand>
        <name>meso-2,6-diaminopimelate</name>
        <dbReference type="ChEBI" id="CHEBI:57791"/>
    </ligand>
</feature>
<keyword evidence="7 15" id="KW-0961">Cell wall biogenesis/degradation</keyword>
<dbReference type="Gene3D" id="3.90.190.20">
    <property type="entry name" value="Mur ligase, C-terminal domain"/>
    <property type="match status" value="1"/>
</dbReference>
<dbReference type="InterPro" id="IPR005761">
    <property type="entry name" value="UDP-N-AcMur-Glu-dNH2Pim_ligase"/>
</dbReference>
<dbReference type="Pfam" id="PF01225">
    <property type="entry name" value="Mur_ligase"/>
    <property type="match status" value="1"/>
</dbReference>
<dbReference type="NCBIfam" id="NF001124">
    <property type="entry name" value="PRK00139.1-2"/>
    <property type="match status" value="1"/>
</dbReference>
<keyword evidence="15" id="KW-0460">Magnesium</keyword>
<evidence type="ECO:0000256" key="11">
    <source>
        <dbReference type="ARBA" id="ARBA00072883"/>
    </source>
</evidence>
<keyword evidence="15" id="KW-0067">ATP-binding</keyword>
<keyword evidence="5 15" id="KW-0573">Peptidoglycan synthesis</keyword>